<proteinExistence type="predicted"/>
<evidence type="ECO:0000313" key="3">
    <source>
        <dbReference type="Proteomes" id="UP000214720"/>
    </source>
</evidence>
<dbReference type="AlphaFoldDB" id="A0A226WXG2"/>
<organism evidence="2 3">
    <name type="scientific">Caballeronia sordidicola</name>
    <name type="common">Burkholderia sordidicola</name>
    <dbReference type="NCBI Taxonomy" id="196367"/>
    <lineage>
        <taxon>Bacteria</taxon>
        <taxon>Pseudomonadati</taxon>
        <taxon>Pseudomonadota</taxon>
        <taxon>Betaproteobacteria</taxon>
        <taxon>Burkholderiales</taxon>
        <taxon>Burkholderiaceae</taxon>
        <taxon>Caballeronia</taxon>
    </lineage>
</organism>
<sequence length="66" mass="7325">MLRRIARETASKMPWRRGEPAVERWPQARPGSGTVPLGTTKGTTTGTTTGTTKRPRNIWPAGHDQR</sequence>
<dbReference type="Proteomes" id="UP000214720">
    <property type="component" value="Unassembled WGS sequence"/>
</dbReference>
<name>A0A226WXG2_CABSO</name>
<evidence type="ECO:0000256" key="1">
    <source>
        <dbReference type="SAM" id="MobiDB-lite"/>
    </source>
</evidence>
<feature type="compositionally biased region" description="Low complexity" evidence="1">
    <location>
        <begin position="38"/>
        <end position="52"/>
    </location>
</feature>
<feature type="region of interest" description="Disordered" evidence="1">
    <location>
        <begin position="1"/>
        <end position="66"/>
    </location>
</feature>
<evidence type="ECO:0000313" key="2">
    <source>
        <dbReference type="EMBL" id="OXC75881.1"/>
    </source>
</evidence>
<dbReference type="EMBL" id="MTHB01000159">
    <property type="protein sequence ID" value="OXC75881.1"/>
    <property type="molecule type" value="Genomic_DNA"/>
</dbReference>
<feature type="compositionally biased region" description="Basic and acidic residues" evidence="1">
    <location>
        <begin position="1"/>
        <end position="22"/>
    </location>
</feature>
<gene>
    <name evidence="2" type="ORF">BSU04_24505</name>
</gene>
<accession>A0A226WXG2</accession>
<protein>
    <submittedName>
        <fullName evidence="2">Uncharacterized protein</fullName>
    </submittedName>
</protein>
<reference evidence="3" key="1">
    <citation type="submission" date="2017-01" db="EMBL/GenBank/DDBJ databases">
        <title>Genome Analysis of Deinococcus marmoris KOPRI26562.</title>
        <authorList>
            <person name="Kim J.H."/>
            <person name="Oh H.-M."/>
        </authorList>
    </citation>
    <scope>NUCLEOTIDE SEQUENCE [LARGE SCALE GENOMIC DNA]</scope>
    <source>
        <strain evidence="3">PAMC 26633</strain>
    </source>
</reference>
<comment type="caution">
    <text evidence="2">The sequence shown here is derived from an EMBL/GenBank/DDBJ whole genome shotgun (WGS) entry which is preliminary data.</text>
</comment>